<dbReference type="GO" id="GO:0005829">
    <property type="term" value="C:cytosol"/>
    <property type="evidence" value="ECO:0007669"/>
    <property type="project" value="TreeGrafter"/>
</dbReference>
<dbReference type="Pfam" id="PF13412">
    <property type="entry name" value="HTH_24"/>
    <property type="match status" value="1"/>
</dbReference>
<dbReference type="InterPro" id="IPR011008">
    <property type="entry name" value="Dimeric_a/b-barrel"/>
</dbReference>
<dbReference type="SUPFAM" id="SSF54909">
    <property type="entry name" value="Dimeric alpha+beta barrel"/>
    <property type="match status" value="1"/>
</dbReference>
<organism evidence="5 6">
    <name type="scientific">Comamonas koreensis</name>
    <dbReference type="NCBI Taxonomy" id="160825"/>
    <lineage>
        <taxon>Bacteria</taxon>
        <taxon>Pseudomonadati</taxon>
        <taxon>Pseudomonadota</taxon>
        <taxon>Betaproteobacteria</taxon>
        <taxon>Burkholderiales</taxon>
        <taxon>Comamonadaceae</taxon>
        <taxon>Comamonas</taxon>
    </lineage>
</organism>
<dbReference type="PROSITE" id="PS50956">
    <property type="entry name" value="HTH_ASNC_2"/>
    <property type="match status" value="1"/>
</dbReference>
<keyword evidence="1" id="KW-0805">Transcription regulation</keyword>
<evidence type="ECO:0000256" key="3">
    <source>
        <dbReference type="ARBA" id="ARBA00023163"/>
    </source>
</evidence>
<evidence type="ECO:0000259" key="4">
    <source>
        <dbReference type="PROSITE" id="PS50956"/>
    </source>
</evidence>
<dbReference type="Gene3D" id="3.30.70.920">
    <property type="match status" value="1"/>
</dbReference>
<proteinExistence type="predicted"/>
<sequence>MASHLDSFDLQLLAHLQRDARLPQAELGARVNLSTAAVNRRLKRLGEEGVIKRYTVEIEPAAVGYPLTVIVGVEAESERVDLLDATKRVFMDCPEVQQCYYVTGEWDFILILAVSDMAHYNALTRHLFFSSNNVKRFKTFVAMEREKTGMALPIGLPD</sequence>
<dbReference type="PANTHER" id="PTHR30154:SF34">
    <property type="entry name" value="TRANSCRIPTIONAL REGULATOR AZLB"/>
    <property type="match status" value="1"/>
</dbReference>
<dbReference type="InterPro" id="IPR019888">
    <property type="entry name" value="Tscrpt_reg_AsnC-like"/>
</dbReference>
<dbReference type="Proteomes" id="UP001199260">
    <property type="component" value="Unassembled WGS sequence"/>
</dbReference>
<dbReference type="Pfam" id="PF01037">
    <property type="entry name" value="AsnC_trans_reg"/>
    <property type="match status" value="1"/>
</dbReference>
<keyword evidence="6" id="KW-1185">Reference proteome</keyword>
<dbReference type="SMART" id="SM00344">
    <property type="entry name" value="HTH_ASNC"/>
    <property type="match status" value="1"/>
</dbReference>
<dbReference type="EMBL" id="JAJNCT010000021">
    <property type="protein sequence ID" value="MCD2166732.1"/>
    <property type="molecule type" value="Genomic_DNA"/>
</dbReference>
<feature type="domain" description="HTH asnC-type" evidence="4">
    <location>
        <begin position="5"/>
        <end position="66"/>
    </location>
</feature>
<gene>
    <name evidence="5" type="ORF">LPW39_16530</name>
</gene>
<dbReference type="GO" id="GO:0043200">
    <property type="term" value="P:response to amino acid"/>
    <property type="evidence" value="ECO:0007669"/>
    <property type="project" value="TreeGrafter"/>
</dbReference>
<dbReference type="InterPro" id="IPR019885">
    <property type="entry name" value="Tscrpt_reg_HTH_AsnC-type_CS"/>
</dbReference>
<dbReference type="InterPro" id="IPR000485">
    <property type="entry name" value="AsnC-type_HTH_dom"/>
</dbReference>
<dbReference type="SUPFAM" id="SSF46785">
    <property type="entry name" value="Winged helix' DNA-binding domain"/>
    <property type="match status" value="1"/>
</dbReference>
<evidence type="ECO:0000256" key="2">
    <source>
        <dbReference type="ARBA" id="ARBA00023125"/>
    </source>
</evidence>
<dbReference type="AlphaFoldDB" id="A0AAW4XZ44"/>
<dbReference type="InterPro" id="IPR019887">
    <property type="entry name" value="Tscrpt_reg_AsnC/Lrp_C"/>
</dbReference>
<name>A0AAW4XZ44_9BURK</name>
<dbReference type="PROSITE" id="PS00519">
    <property type="entry name" value="HTH_ASNC_1"/>
    <property type="match status" value="1"/>
</dbReference>
<dbReference type="InterPro" id="IPR036388">
    <property type="entry name" value="WH-like_DNA-bd_sf"/>
</dbReference>
<dbReference type="InterPro" id="IPR036390">
    <property type="entry name" value="WH_DNA-bd_sf"/>
</dbReference>
<dbReference type="PANTHER" id="PTHR30154">
    <property type="entry name" value="LEUCINE-RESPONSIVE REGULATORY PROTEIN"/>
    <property type="match status" value="1"/>
</dbReference>
<dbReference type="RefSeq" id="WP_230777681.1">
    <property type="nucleotide sequence ID" value="NZ_JAJNCT010000021.1"/>
</dbReference>
<dbReference type="GO" id="GO:0043565">
    <property type="term" value="F:sequence-specific DNA binding"/>
    <property type="evidence" value="ECO:0007669"/>
    <property type="project" value="InterPro"/>
</dbReference>
<reference evidence="5 6" key="1">
    <citation type="submission" date="2021-11" db="EMBL/GenBank/DDBJ databases">
        <title>Genome sequence.</title>
        <authorList>
            <person name="Sun Q."/>
        </authorList>
    </citation>
    <scope>NUCLEOTIDE SEQUENCE [LARGE SCALE GENOMIC DNA]</scope>
    <source>
        <strain evidence="5 6">KCTC 12005</strain>
    </source>
</reference>
<keyword evidence="2" id="KW-0238">DNA-binding</keyword>
<dbReference type="Gene3D" id="1.10.10.10">
    <property type="entry name" value="Winged helix-like DNA-binding domain superfamily/Winged helix DNA-binding domain"/>
    <property type="match status" value="1"/>
</dbReference>
<comment type="caution">
    <text evidence="5">The sequence shown here is derived from an EMBL/GenBank/DDBJ whole genome shotgun (WGS) entry which is preliminary data.</text>
</comment>
<evidence type="ECO:0000313" key="5">
    <source>
        <dbReference type="EMBL" id="MCD2166732.1"/>
    </source>
</evidence>
<evidence type="ECO:0000313" key="6">
    <source>
        <dbReference type="Proteomes" id="UP001199260"/>
    </source>
</evidence>
<dbReference type="PRINTS" id="PR00033">
    <property type="entry name" value="HTHASNC"/>
</dbReference>
<accession>A0AAW4XZ44</accession>
<protein>
    <submittedName>
        <fullName evidence="5">Lrp/AsnC family transcriptional regulator</fullName>
    </submittedName>
</protein>
<keyword evidence="3" id="KW-0804">Transcription</keyword>
<evidence type="ECO:0000256" key="1">
    <source>
        <dbReference type="ARBA" id="ARBA00023015"/>
    </source>
</evidence>